<dbReference type="EMBL" id="JBAHYK010000677">
    <property type="protein sequence ID" value="KAL0572060.1"/>
    <property type="molecule type" value="Genomic_DNA"/>
</dbReference>
<feature type="compositionally biased region" description="Pro residues" evidence="1">
    <location>
        <begin position="480"/>
        <end position="496"/>
    </location>
</feature>
<protein>
    <submittedName>
        <fullName evidence="2">Uncharacterized protein</fullName>
    </submittedName>
</protein>
<feature type="compositionally biased region" description="Acidic residues" evidence="1">
    <location>
        <begin position="79"/>
        <end position="97"/>
    </location>
</feature>
<reference evidence="2 3" key="1">
    <citation type="submission" date="2024-02" db="EMBL/GenBank/DDBJ databases">
        <title>A draft genome for the cacao thread blight pathogen Marasmius crinis-equi.</title>
        <authorList>
            <person name="Cohen S.P."/>
            <person name="Baruah I.K."/>
            <person name="Amoako-Attah I."/>
            <person name="Bukari Y."/>
            <person name="Meinhardt L.W."/>
            <person name="Bailey B.A."/>
        </authorList>
    </citation>
    <scope>NUCLEOTIDE SEQUENCE [LARGE SCALE GENOMIC DNA]</scope>
    <source>
        <strain evidence="2 3">GH-76</strain>
    </source>
</reference>
<evidence type="ECO:0000256" key="1">
    <source>
        <dbReference type="SAM" id="MobiDB-lite"/>
    </source>
</evidence>
<feature type="compositionally biased region" description="Polar residues" evidence="1">
    <location>
        <begin position="583"/>
        <end position="601"/>
    </location>
</feature>
<feature type="region of interest" description="Disordered" evidence="1">
    <location>
        <begin position="415"/>
        <end position="640"/>
    </location>
</feature>
<gene>
    <name evidence="2" type="ORF">V5O48_009899</name>
</gene>
<name>A0ABR3FA73_9AGAR</name>
<evidence type="ECO:0000313" key="2">
    <source>
        <dbReference type="EMBL" id="KAL0572060.1"/>
    </source>
</evidence>
<comment type="caution">
    <text evidence="2">The sequence shown here is derived from an EMBL/GenBank/DDBJ whole genome shotgun (WGS) entry which is preliminary data.</text>
</comment>
<organism evidence="2 3">
    <name type="scientific">Marasmius crinis-equi</name>
    <dbReference type="NCBI Taxonomy" id="585013"/>
    <lineage>
        <taxon>Eukaryota</taxon>
        <taxon>Fungi</taxon>
        <taxon>Dikarya</taxon>
        <taxon>Basidiomycota</taxon>
        <taxon>Agaricomycotina</taxon>
        <taxon>Agaricomycetes</taxon>
        <taxon>Agaricomycetidae</taxon>
        <taxon>Agaricales</taxon>
        <taxon>Marasmiineae</taxon>
        <taxon>Marasmiaceae</taxon>
        <taxon>Marasmius</taxon>
    </lineage>
</organism>
<feature type="compositionally biased region" description="Polar residues" evidence="1">
    <location>
        <begin position="1"/>
        <end position="24"/>
    </location>
</feature>
<feature type="compositionally biased region" description="Low complexity" evidence="1">
    <location>
        <begin position="612"/>
        <end position="626"/>
    </location>
</feature>
<feature type="compositionally biased region" description="Low complexity" evidence="1">
    <location>
        <begin position="33"/>
        <end position="50"/>
    </location>
</feature>
<feature type="compositionally biased region" description="Basic and acidic residues" evidence="1">
    <location>
        <begin position="415"/>
        <end position="426"/>
    </location>
</feature>
<proteinExistence type="predicted"/>
<accession>A0ABR3FA73</accession>
<evidence type="ECO:0000313" key="3">
    <source>
        <dbReference type="Proteomes" id="UP001465976"/>
    </source>
</evidence>
<keyword evidence="3" id="KW-1185">Reference proteome</keyword>
<dbReference type="Proteomes" id="UP001465976">
    <property type="component" value="Unassembled WGS sequence"/>
</dbReference>
<sequence>MDVSNLLNTAADNSDPPLSSTTPFIPSASPAGTNSIQNVNGINNGGNNTSQPPPPLSSSHNPQAAGRQGKKKKARASEDSDSDSSDSSNSEDGEDEPQSQIGAAEKATRQIAKQLRDRKAAKLAEKLQKTVEKYEGKLSKIAGKFGKSEERIRQLVELSPHYTRRRTPRLDNAILHWMKLKYNTDRPKNMKYTANKLRELAKEEPYLEDIETNLAKQEELLEAIEDQRKSEAAGARVTERSQASMINEAHTQASDIMRRLYNKTAASSFGFVSKHDVMEYGLPGFYAFGDATDFFQETFGMDMWKITRKFELWSTNQADRKKDFSIDALRSKCSTFITNGLKNLRGDQIQMNWINYDTAIVQKHRCHLVGWPDDVDFKSPSSLTTTDDLLEVLEALKSGTCHWQVMSNRELKAHREQMKNEQDGKELRKRAQRADKGKVRGSYKARKKADTMESAATSHNDPPSADDVVEPEPMLESPGTQPPLPSAAPTANPPSHNPDTSIVTNPAHAATANSTIAESVAPSVSHGSSAPPIPIRYGSAKRGPSDEESQLGRQTKQKPNEPVQPTLSAARPRPRKRGRPSKTAPSQPEGSPANSHPQQSDMPAGNSPPPTHLTLSSPMLPETSPYPTYPAYPPASGQEN</sequence>
<feature type="region of interest" description="Disordered" evidence="1">
    <location>
        <begin position="1"/>
        <end position="113"/>
    </location>
</feature>